<comment type="caution">
    <text evidence="1">The sequence shown here is derived from an EMBL/GenBank/DDBJ whole genome shotgun (WGS) entry which is preliminary data.</text>
</comment>
<protein>
    <submittedName>
        <fullName evidence="1">Uncharacterized protein</fullName>
    </submittedName>
</protein>
<dbReference type="Proteomes" id="UP000790377">
    <property type="component" value="Unassembled WGS sequence"/>
</dbReference>
<reference evidence="1" key="1">
    <citation type="journal article" date="2021" name="New Phytol.">
        <title>Evolutionary innovations through gain and loss of genes in the ectomycorrhizal Boletales.</title>
        <authorList>
            <person name="Wu G."/>
            <person name="Miyauchi S."/>
            <person name="Morin E."/>
            <person name="Kuo A."/>
            <person name="Drula E."/>
            <person name="Varga T."/>
            <person name="Kohler A."/>
            <person name="Feng B."/>
            <person name="Cao Y."/>
            <person name="Lipzen A."/>
            <person name="Daum C."/>
            <person name="Hundley H."/>
            <person name="Pangilinan J."/>
            <person name="Johnson J."/>
            <person name="Barry K."/>
            <person name="LaButti K."/>
            <person name="Ng V."/>
            <person name="Ahrendt S."/>
            <person name="Min B."/>
            <person name="Choi I.G."/>
            <person name="Park H."/>
            <person name="Plett J.M."/>
            <person name="Magnuson J."/>
            <person name="Spatafora J.W."/>
            <person name="Nagy L.G."/>
            <person name="Henrissat B."/>
            <person name="Grigoriev I.V."/>
            <person name="Yang Z.L."/>
            <person name="Xu J."/>
            <person name="Martin F.M."/>
        </authorList>
    </citation>
    <scope>NUCLEOTIDE SEQUENCE</scope>
    <source>
        <strain evidence="1">ATCC 28755</strain>
    </source>
</reference>
<evidence type="ECO:0000313" key="2">
    <source>
        <dbReference type="Proteomes" id="UP000790377"/>
    </source>
</evidence>
<name>A0ACB8A6A5_9AGAM</name>
<sequence length="494" mass="55297">MAMLSSLTISFCNGMNRDHLILPWILHILRAVCASGQAPIEDDFTNQLYITHQISKTSELTWASLLFGHASSGPASLPLHCHINLLTGQVHNRYDDTYSVVPEEAGPAVSKIRDYLKGEAIRRWELREQRKQEQALEKEKVQERRKQQVQVHNYVPLVLIKFPLIVILAQAFLHRLSENNFGDASSFDESGDDDTCPLCDRKLVQCKGCDAVSCEHMHCDASKLLSMVGCLAHPEERYCRTCLHKQGSWPRVGQCPNCAAWSCSSDLAWCQGRPEFMIPFNEESSLTANSQEDAIWPRSHHPKPAPCSECVNNGVFPWIKCHNKHCWSLRSGPIEVLAVCPECSTGDGLTCVCGRTWNCEDCSTAPFNTSIDRCFECHTVYCGGCNYIEHCVICKKARLCNDCLEVGVGQPTSDVVNLQEVCRTCRGKVCESCSELKGENIYQCPWCSSAICKLCAGLRACTDCLAPMCRRPCCNFRRCQRCITGKEPVTVVEQ</sequence>
<accession>A0ACB8A6A5</accession>
<proteinExistence type="predicted"/>
<gene>
    <name evidence="1" type="ORF">BJ138DRAFT_307259</name>
</gene>
<organism evidence="1 2">
    <name type="scientific">Hygrophoropsis aurantiaca</name>
    <dbReference type="NCBI Taxonomy" id="72124"/>
    <lineage>
        <taxon>Eukaryota</taxon>
        <taxon>Fungi</taxon>
        <taxon>Dikarya</taxon>
        <taxon>Basidiomycota</taxon>
        <taxon>Agaricomycotina</taxon>
        <taxon>Agaricomycetes</taxon>
        <taxon>Agaricomycetidae</taxon>
        <taxon>Boletales</taxon>
        <taxon>Coniophorineae</taxon>
        <taxon>Hygrophoropsidaceae</taxon>
        <taxon>Hygrophoropsis</taxon>
    </lineage>
</organism>
<evidence type="ECO:0000313" key="1">
    <source>
        <dbReference type="EMBL" id="KAH7908855.1"/>
    </source>
</evidence>
<dbReference type="EMBL" id="MU267794">
    <property type="protein sequence ID" value="KAH7908855.1"/>
    <property type="molecule type" value="Genomic_DNA"/>
</dbReference>
<keyword evidence="2" id="KW-1185">Reference proteome</keyword>